<dbReference type="InterPro" id="IPR036869">
    <property type="entry name" value="J_dom_sf"/>
</dbReference>
<feature type="domain" description="J" evidence="3">
    <location>
        <begin position="158"/>
        <end position="211"/>
    </location>
</feature>
<evidence type="ECO:0000256" key="2">
    <source>
        <dbReference type="SAM" id="Phobius"/>
    </source>
</evidence>
<dbReference type="SUPFAM" id="SSF46565">
    <property type="entry name" value="Chaperone J-domain"/>
    <property type="match status" value="1"/>
</dbReference>
<comment type="caution">
    <text evidence="4">The sequence shown here is derived from an EMBL/GenBank/DDBJ whole genome shotgun (WGS) entry which is preliminary data.</text>
</comment>
<reference evidence="4 5" key="1">
    <citation type="journal article" date="2019" name="Int. J. Syst. Evol. Microbiol.">
        <title>The Global Catalogue of Microorganisms (GCM) 10K type strain sequencing project: providing services to taxonomists for standard genome sequencing and annotation.</title>
        <authorList>
            <consortium name="The Broad Institute Genomics Platform"/>
            <consortium name="The Broad Institute Genome Sequencing Center for Infectious Disease"/>
            <person name="Wu L."/>
            <person name="Ma J."/>
        </authorList>
    </citation>
    <scope>NUCLEOTIDE SEQUENCE [LARGE SCALE GENOMIC DNA]</scope>
    <source>
        <strain evidence="4 5">DT85</strain>
    </source>
</reference>
<keyword evidence="2" id="KW-0812">Transmembrane</keyword>
<keyword evidence="2" id="KW-0472">Membrane</keyword>
<accession>A0ABD5ZRE5</accession>
<dbReference type="PROSITE" id="PS50076">
    <property type="entry name" value="DNAJ_2"/>
    <property type="match status" value="1"/>
</dbReference>
<dbReference type="EMBL" id="JBHTAP010000001">
    <property type="protein sequence ID" value="MFC7235882.1"/>
    <property type="molecule type" value="Genomic_DNA"/>
</dbReference>
<dbReference type="Proteomes" id="UP001596398">
    <property type="component" value="Unassembled WGS sequence"/>
</dbReference>
<feature type="region of interest" description="Disordered" evidence="1">
    <location>
        <begin position="127"/>
        <end position="165"/>
    </location>
</feature>
<dbReference type="AlphaFoldDB" id="A0ABD5ZRE5"/>
<protein>
    <submittedName>
        <fullName evidence="4">J domain-containing protein</fullName>
    </submittedName>
</protein>
<feature type="compositionally biased region" description="Basic and acidic residues" evidence="1">
    <location>
        <begin position="130"/>
        <end position="142"/>
    </location>
</feature>
<dbReference type="GeneID" id="79267582"/>
<dbReference type="Gene3D" id="1.10.287.110">
    <property type="entry name" value="DnaJ domain"/>
    <property type="match status" value="1"/>
</dbReference>
<dbReference type="Pfam" id="PF00226">
    <property type="entry name" value="DnaJ"/>
    <property type="match status" value="1"/>
</dbReference>
<evidence type="ECO:0000313" key="4">
    <source>
        <dbReference type="EMBL" id="MFC7235882.1"/>
    </source>
</evidence>
<dbReference type="InterPro" id="IPR001623">
    <property type="entry name" value="DnaJ_domain"/>
</dbReference>
<name>A0ABD5ZRE5_9EURY</name>
<dbReference type="RefSeq" id="WP_276234020.1">
    <property type="nucleotide sequence ID" value="NZ_CP119802.1"/>
</dbReference>
<evidence type="ECO:0000259" key="3">
    <source>
        <dbReference type="PROSITE" id="PS50076"/>
    </source>
</evidence>
<dbReference type="CDD" id="cd06257">
    <property type="entry name" value="DnaJ"/>
    <property type="match status" value="1"/>
</dbReference>
<dbReference type="SMART" id="SM00271">
    <property type="entry name" value="DnaJ"/>
    <property type="match status" value="1"/>
</dbReference>
<gene>
    <name evidence="4" type="ORF">ACFQJ4_11195</name>
</gene>
<feature type="transmembrane region" description="Helical" evidence="2">
    <location>
        <begin position="12"/>
        <end position="33"/>
    </location>
</feature>
<evidence type="ECO:0000256" key="1">
    <source>
        <dbReference type="SAM" id="MobiDB-lite"/>
    </source>
</evidence>
<proteinExistence type="predicted"/>
<keyword evidence="5" id="KW-1185">Reference proteome</keyword>
<evidence type="ECO:0000313" key="5">
    <source>
        <dbReference type="Proteomes" id="UP001596398"/>
    </source>
</evidence>
<organism evidence="4 5">
    <name type="scientific">Halosegnis marinus</name>
    <dbReference type="NCBI Taxonomy" id="3034023"/>
    <lineage>
        <taxon>Archaea</taxon>
        <taxon>Methanobacteriati</taxon>
        <taxon>Methanobacteriota</taxon>
        <taxon>Stenosarchaea group</taxon>
        <taxon>Halobacteria</taxon>
        <taxon>Halobacteriales</taxon>
        <taxon>Natronomonadaceae</taxon>
        <taxon>Halosegnis</taxon>
    </lineage>
</organism>
<keyword evidence="2" id="KW-1133">Transmembrane helix</keyword>
<sequence>MLTEVLGGLPEWLVLGVALGLLASLGAAGVFLVGMRLFPTRARDPAGRFDGDTRRRTEIREYLDGIGEPFAENHPVEDETVAFYLPKRDVAITFDARAFYRIERSGTHAVLVEHEMPGVNLGYRLPFDTPDPRDGDDGRADPTDGIGAGVPGRDPGEAAFATLGLPTGASADEVREAYRAKVKEVHPDHGGDRDEFKRVREAYTAAKQRAEA</sequence>